<dbReference type="Proteomes" id="UP001216558">
    <property type="component" value="Unassembled WGS sequence"/>
</dbReference>
<sequence>MAETITVVGIYPANVDLPGEVEAIAIEPFAGDAGADVELAITDVLGAVTIEGQPWFRIAPPFAGRSSGVVIVADREGQSVSIEDSDAPDAVLRGSVMNEVLEQRLEPRMVEQCVERDDRGDCIRREPRPVPCWEVSVRLDPRIVLIAADGTQLYSRRAPEIEAASYCRDDNTIPSTLDMASRAIDRIAHAVRVDLAPVNRAREYRVMERRGGLARNDRAVFKHAIRLTKTDPVAACQVFDQMLASNSAQLSVVFNAGLCAEAFGDLVAARELYLRALGISPDHGYPADGLRRIAERRRADAQMYSRAEY</sequence>
<accession>A0ABT5JTE5</accession>
<dbReference type="RefSeq" id="WP_273679043.1">
    <property type="nucleotide sequence ID" value="NZ_JAQQXQ010000014.1"/>
</dbReference>
<dbReference type="Gene3D" id="1.25.40.10">
    <property type="entry name" value="Tetratricopeptide repeat domain"/>
    <property type="match status" value="1"/>
</dbReference>
<dbReference type="EMBL" id="JAQQXQ010000014">
    <property type="protein sequence ID" value="MDC8755834.1"/>
    <property type="molecule type" value="Genomic_DNA"/>
</dbReference>
<name>A0ABT5JTE5_9SPHN</name>
<organism evidence="1 2">
    <name type="scientific">Erythrobacter fulvus</name>
    <dbReference type="NCBI Taxonomy" id="2987523"/>
    <lineage>
        <taxon>Bacteria</taxon>
        <taxon>Pseudomonadati</taxon>
        <taxon>Pseudomonadota</taxon>
        <taxon>Alphaproteobacteria</taxon>
        <taxon>Sphingomonadales</taxon>
        <taxon>Erythrobacteraceae</taxon>
        <taxon>Erythrobacter/Porphyrobacter group</taxon>
        <taxon>Erythrobacter</taxon>
    </lineage>
</organism>
<evidence type="ECO:0008006" key="3">
    <source>
        <dbReference type="Google" id="ProtNLM"/>
    </source>
</evidence>
<dbReference type="InterPro" id="IPR011990">
    <property type="entry name" value="TPR-like_helical_dom_sf"/>
</dbReference>
<gene>
    <name evidence="1" type="ORF">OIK40_14385</name>
</gene>
<proteinExistence type="predicted"/>
<evidence type="ECO:0000313" key="2">
    <source>
        <dbReference type="Proteomes" id="UP001216558"/>
    </source>
</evidence>
<dbReference type="SUPFAM" id="SSF48452">
    <property type="entry name" value="TPR-like"/>
    <property type="match status" value="1"/>
</dbReference>
<reference evidence="1 2" key="1">
    <citation type="submission" date="2022-10" db="EMBL/GenBank/DDBJ databases">
        <title>Erythrobacter sp. sf7 Genome sequencing.</title>
        <authorList>
            <person name="Park S."/>
        </authorList>
    </citation>
    <scope>NUCLEOTIDE SEQUENCE [LARGE SCALE GENOMIC DNA]</scope>
    <source>
        <strain evidence="2">sf7</strain>
    </source>
</reference>
<evidence type="ECO:0000313" key="1">
    <source>
        <dbReference type="EMBL" id="MDC8755834.1"/>
    </source>
</evidence>
<protein>
    <recommendedName>
        <fullName evidence="3">Tetratricopeptide repeat protein</fullName>
    </recommendedName>
</protein>
<comment type="caution">
    <text evidence="1">The sequence shown here is derived from an EMBL/GenBank/DDBJ whole genome shotgun (WGS) entry which is preliminary data.</text>
</comment>
<keyword evidence="2" id="KW-1185">Reference proteome</keyword>